<dbReference type="EMBL" id="CYZU01000010">
    <property type="protein sequence ID" value="CUO17060.1"/>
    <property type="molecule type" value="Genomic_DNA"/>
</dbReference>
<keyword evidence="1" id="KW-0472">Membrane</keyword>
<dbReference type="GO" id="GO:0016740">
    <property type="term" value="F:transferase activity"/>
    <property type="evidence" value="ECO:0007669"/>
    <property type="project" value="UniProtKB-KW"/>
</dbReference>
<evidence type="ECO:0000256" key="1">
    <source>
        <dbReference type="SAM" id="Phobius"/>
    </source>
</evidence>
<dbReference type="AlphaFoldDB" id="A0A174CZ36"/>
<evidence type="ECO:0000313" key="4">
    <source>
        <dbReference type="Proteomes" id="UP000095544"/>
    </source>
</evidence>
<keyword evidence="1" id="KW-0812">Transmembrane</keyword>
<dbReference type="RefSeq" id="WP_055152319.1">
    <property type="nucleotide sequence ID" value="NZ_CYZU01000010.1"/>
</dbReference>
<dbReference type="SUPFAM" id="SSF53474">
    <property type="entry name" value="alpha/beta-Hydrolases"/>
    <property type="match status" value="1"/>
</dbReference>
<gene>
    <name evidence="3" type="ORF">ERS852491_01473</name>
</gene>
<feature type="domain" description="Serine aminopeptidase S33" evidence="2">
    <location>
        <begin position="75"/>
        <end position="198"/>
    </location>
</feature>
<dbReference type="OrthoDB" id="9806902at2"/>
<reference evidence="3 4" key="1">
    <citation type="submission" date="2015-09" db="EMBL/GenBank/DDBJ databases">
        <authorList>
            <consortium name="Pathogen Informatics"/>
        </authorList>
    </citation>
    <scope>NUCLEOTIDE SEQUENCE [LARGE SCALE GENOMIC DNA]</scope>
    <source>
        <strain evidence="3 4">2789STDY5834876</strain>
    </source>
</reference>
<dbReference type="STRING" id="39482.ERS852491_01473"/>
<dbReference type="Pfam" id="PF12146">
    <property type="entry name" value="Hydrolase_4"/>
    <property type="match status" value="1"/>
</dbReference>
<evidence type="ECO:0000259" key="2">
    <source>
        <dbReference type="Pfam" id="PF12146"/>
    </source>
</evidence>
<name>A0A174CZ36_9FIRM</name>
<keyword evidence="1" id="KW-1133">Transmembrane helix</keyword>
<dbReference type="InterPro" id="IPR022742">
    <property type="entry name" value="Hydrolase_4"/>
</dbReference>
<protein>
    <submittedName>
        <fullName evidence="3">Acetoin dehydrogenase E2 subunit dihydrolipoyllysine-residue acetyltransferase</fullName>
    </submittedName>
</protein>
<proteinExistence type="predicted"/>
<dbReference type="Gene3D" id="3.40.50.1820">
    <property type="entry name" value="alpha/beta hydrolase"/>
    <property type="match status" value="1"/>
</dbReference>
<accession>A0A174CZ36</accession>
<feature type="transmembrane region" description="Helical" evidence="1">
    <location>
        <begin position="6"/>
        <end position="28"/>
    </location>
</feature>
<dbReference type="Proteomes" id="UP000095544">
    <property type="component" value="Unassembled WGS sequence"/>
</dbReference>
<dbReference type="InterPro" id="IPR029058">
    <property type="entry name" value="AB_hydrolase_fold"/>
</dbReference>
<evidence type="ECO:0000313" key="3">
    <source>
        <dbReference type="EMBL" id="CUO17060.1"/>
    </source>
</evidence>
<dbReference type="PANTHER" id="PTHR12277">
    <property type="entry name" value="ALPHA/BETA HYDROLASE DOMAIN-CONTAINING PROTEIN"/>
    <property type="match status" value="1"/>
</dbReference>
<dbReference type="PANTHER" id="PTHR12277:SF79">
    <property type="entry name" value="XAA-PRO DIPEPTIDYL-PEPTIDASE-RELATED"/>
    <property type="match status" value="1"/>
</dbReference>
<sequence length="303" mass="34703">MGIIGILLLAVILIFLMTCVITVIIYRIQFGKRVNAKIVDIKQIELKRKKVEFFSDCNRLTGYYYWNNQKELSKDKIILFIHGHGLTHSDYLLEISEFVHRGYSVFAYDMTGCGESEGKALKGFAQFVIDAESAVLYLKKEAVKEIVVFGHSTGAYAAAALLNIQNSNVNKAITVSAFDIPDRFVRGSMQKSMKLFAYLIQFWLKIFERVQFGNYASLSGKEGIKKFRNKVLIIQGDKDQQVPLKESLYNLKEELDHKQVEFLLVKDVGHYPTRIKNANGDELNKQVFDTIEKFIGGRNERIY</sequence>
<keyword evidence="3" id="KW-0808">Transferase</keyword>
<organism evidence="3 4">
    <name type="scientific">Faecalicatena contorta</name>
    <dbReference type="NCBI Taxonomy" id="39482"/>
    <lineage>
        <taxon>Bacteria</taxon>
        <taxon>Bacillati</taxon>
        <taxon>Bacillota</taxon>
        <taxon>Clostridia</taxon>
        <taxon>Lachnospirales</taxon>
        <taxon>Lachnospiraceae</taxon>
        <taxon>Faecalicatena</taxon>
    </lineage>
</organism>